<dbReference type="AlphaFoldDB" id="A0AAN9LS94"/>
<comment type="caution">
    <text evidence="1">The sequence shown here is derived from an EMBL/GenBank/DDBJ whole genome shotgun (WGS) entry which is preliminary data.</text>
</comment>
<organism evidence="1 2">
    <name type="scientific">Canavalia gladiata</name>
    <name type="common">Sword bean</name>
    <name type="synonym">Dolichos gladiatus</name>
    <dbReference type="NCBI Taxonomy" id="3824"/>
    <lineage>
        <taxon>Eukaryota</taxon>
        <taxon>Viridiplantae</taxon>
        <taxon>Streptophyta</taxon>
        <taxon>Embryophyta</taxon>
        <taxon>Tracheophyta</taxon>
        <taxon>Spermatophyta</taxon>
        <taxon>Magnoliopsida</taxon>
        <taxon>eudicotyledons</taxon>
        <taxon>Gunneridae</taxon>
        <taxon>Pentapetalae</taxon>
        <taxon>rosids</taxon>
        <taxon>fabids</taxon>
        <taxon>Fabales</taxon>
        <taxon>Fabaceae</taxon>
        <taxon>Papilionoideae</taxon>
        <taxon>50 kb inversion clade</taxon>
        <taxon>NPAAA clade</taxon>
        <taxon>indigoferoid/millettioid clade</taxon>
        <taxon>Phaseoleae</taxon>
        <taxon>Canavalia</taxon>
    </lineage>
</organism>
<evidence type="ECO:0000313" key="2">
    <source>
        <dbReference type="Proteomes" id="UP001367508"/>
    </source>
</evidence>
<protein>
    <submittedName>
        <fullName evidence="1">Uncharacterized protein</fullName>
    </submittedName>
</protein>
<dbReference type="Proteomes" id="UP001367508">
    <property type="component" value="Unassembled WGS sequence"/>
</dbReference>
<keyword evidence="2" id="KW-1185">Reference proteome</keyword>
<evidence type="ECO:0000313" key="1">
    <source>
        <dbReference type="EMBL" id="KAK7339474.1"/>
    </source>
</evidence>
<name>A0AAN9LS94_CANGL</name>
<proteinExistence type="predicted"/>
<reference evidence="1 2" key="1">
    <citation type="submission" date="2024-01" db="EMBL/GenBank/DDBJ databases">
        <title>The genomes of 5 underutilized Papilionoideae crops provide insights into root nodulation and disease resistanc.</title>
        <authorList>
            <person name="Jiang F."/>
        </authorList>
    </citation>
    <scope>NUCLEOTIDE SEQUENCE [LARGE SCALE GENOMIC DNA]</scope>
    <source>
        <strain evidence="1">LVBAO_FW01</strain>
        <tissue evidence="1">Leaves</tissue>
    </source>
</reference>
<dbReference type="EMBL" id="JAYMYQ010000004">
    <property type="protein sequence ID" value="KAK7339474.1"/>
    <property type="molecule type" value="Genomic_DNA"/>
</dbReference>
<sequence length="185" mass="21131">MLMQQISEAEWPQYGLPSRAWTLLGGSLPLCWVLKKLSSLHITEQFLEEEGIKLQELSAFANLLMLPGLLQCLWSLAIEENSNHLSNQKVQEDLAEFRQHGNQLLLRDLVVRSIGTEFNNVVKDPDSNVHVHERDPMQRPIQGIAQEGFKPYWSMSNSSGKDWNRTMMHTLISSSNKQPSTYLSL</sequence>
<gene>
    <name evidence="1" type="ORF">VNO77_20145</name>
</gene>
<accession>A0AAN9LS94</accession>